<organism evidence="1 2">
    <name type="scientific">Gordonia sputi NBRC 100414</name>
    <dbReference type="NCBI Taxonomy" id="1089453"/>
    <lineage>
        <taxon>Bacteria</taxon>
        <taxon>Bacillati</taxon>
        <taxon>Actinomycetota</taxon>
        <taxon>Actinomycetes</taxon>
        <taxon>Mycobacteriales</taxon>
        <taxon>Gordoniaceae</taxon>
        <taxon>Gordonia</taxon>
    </lineage>
</organism>
<proteinExistence type="predicted"/>
<comment type="caution">
    <text evidence="1">The sequence shown here is derived from an EMBL/GenBank/DDBJ whole genome shotgun (WGS) entry which is preliminary data.</text>
</comment>
<keyword evidence="2" id="KW-1185">Reference proteome</keyword>
<dbReference type="EMBL" id="BAFC01000123">
    <property type="protein sequence ID" value="GAB41307.1"/>
    <property type="molecule type" value="Genomic_DNA"/>
</dbReference>
<gene>
    <name evidence="1" type="ORF">GOSPT_125_00740</name>
</gene>
<accession>H5U6E9</accession>
<protein>
    <submittedName>
        <fullName evidence="1">Uncharacterized protein</fullName>
    </submittedName>
</protein>
<dbReference type="AlphaFoldDB" id="H5U6E9"/>
<name>H5U6E9_9ACTN</name>
<dbReference type="Proteomes" id="UP000005845">
    <property type="component" value="Unassembled WGS sequence"/>
</dbReference>
<sequence length="103" mass="11097">MFDQSNLPGDGSISGQYATILDHVAPNSDAELYVAANWAFDLFSEYPPSLKPKLARGNACAWPDATVVRAPTTAIRSATTIIGRAQRGATRETPPFFDAEGPW</sequence>
<evidence type="ECO:0000313" key="1">
    <source>
        <dbReference type="EMBL" id="GAB41307.1"/>
    </source>
</evidence>
<evidence type="ECO:0000313" key="2">
    <source>
        <dbReference type="Proteomes" id="UP000005845"/>
    </source>
</evidence>
<reference evidence="1 2" key="1">
    <citation type="submission" date="2012-02" db="EMBL/GenBank/DDBJ databases">
        <title>Whole genome shotgun sequence of Gordonia sputi NBRC 100414.</title>
        <authorList>
            <person name="Yoshida I."/>
            <person name="Hosoyama A."/>
            <person name="Tsuchikane K."/>
            <person name="Katsumata H."/>
            <person name="Yamazaki S."/>
            <person name="Fujita N."/>
        </authorList>
    </citation>
    <scope>NUCLEOTIDE SEQUENCE [LARGE SCALE GENOMIC DNA]</scope>
    <source>
        <strain evidence="1 2">NBRC 100414</strain>
    </source>
</reference>